<organism evidence="2 3">
    <name type="scientific">Desulfovibrio psychrotolerans</name>
    <dbReference type="NCBI Taxonomy" id="415242"/>
    <lineage>
        <taxon>Bacteria</taxon>
        <taxon>Pseudomonadati</taxon>
        <taxon>Thermodesulfobacteriota</taxon>
        <taxon>Desulfovibrionia</taxon>
        <taxon>Desulfovibrionales</taxon>
        <taxon>Desulfovibrionaceae</taxon>
        <taxon>Desulfovibrio</taxon>
    </lineage>
</organism>
<sequence length="443" mass="46651">MATAITFAGESLIASKQAAGLPLVLDTFVLALVPGQDPNVAVDRSEGMPNAGTIVHTYAIPEEYRGFVNPNQVVYSMLLGSDLGDFTFNWLGLYSSADDVVVAISHLPEIAKWKTDLGTNTAGNNLTRNMLLEFSGAQAATGIIIQAATWQIDFTARLRGIDERERTSNRDIYGRALFWGDACKVGNDGALTLQPGTSYIEGIPVRYTVEQPVQAGAVVSKDVWLDVSLQAQGSDVVAVVVPVVVDTGTAQADYTDGASVRHYLVQLASIDAGGAVTDLRPALGVQAIADNVVAWIAGRTAADMGAAEAEHVHLTEEIVDLLPDPHQWLAGQRYPVTTLVAVDAAVTWDMAANPVAMITLTDAVTTVTLTNAQPGATYELTALQDATGGRSIAFPAAVRWPGGTALEVTQDANAEDLIMFSVRGSVGSPVVRGFAALTMQAVA</sequence>
<name>A0A7J0BVM5_9BACT</name>
<proteinExistence type="predicted"/>
<accession>A0A7J0BVM5</accession>
<dbReference type="Pfam" id="PF12571">
    <property type="entry name" value="Phage_tail_fib"/>
    <property type="match status" value="1"/>
</dbReference>
<protein>
    <recommendedName>
        <fullName evidence="1">Phage tail fibre protein N-terminal domain-containing protein</fullName>
    </recommendedName>
</protein>
<gene>
    <name evidence="2" type="ORF">DSM19430T_24070</name>
</gene>
<dbReference type="RefSeq" id="WP_174410362.1">
    <property type="nucleotide sequence ID" value="NZ_BLVP01000009.1"/>
</dbReference>
<dbReference type="AlphaFoldDB" id="A0A7J0BVM5"/>
<evidence type="ECO:0000313" key="3">
    <source>
        <dbReference type="Proteomes" id="UP000503820"/>
    </source>
</evidence>
<reference evidence="2 3" key="1">
    <citation type="submission" date="2020-05" db="EMBL/GenBank/DDBJ databases">
        <title>Draft genome sequence of Desulfovibrio psychrotolerans JS1T.</title>
        <authorList>
            <person name="Ueno A."/>
            <person name="Tamazawa S."/>
            <person name="Tamamura S."/>
            <person name="Murakami T."/>
            <person name="Kiyama T."/>
            <person name="Inomata H."/>
            <person name="Amano Y."/>
            <person name="Miyakawa K."/>
            <person name="Tamaki H."/>
            <person name="Naganuma T."/>
            <person name="Kaneko K."/>
        </authorList>
    </citation>
    <scope>NUCLEOTIDE SEQUENCE [LARGE SCALE GENOMIC DNA]</scope>
    <source>
        <strain evidence="2 3">JS1</strain>
    </source>
</reference>
<evidence type="ECO:0000259" key="1">
    <source>
        <dbReference type="Pfam" id="PF12571"/>
    </source>
</evidence>
<dbReference type="Proteomes" id="UP000503820">
    <property type="component" value="Unassembled WGS sequence"/>
</dbReference>
<dbReference type="EMBL" id="BLVP01000009">
    <property type="protein sequence ID" value="GFM37723.1"/>
    <property type="molecule type" value="Genomic_DNA"/>
</dbReference>
<keyword evidence="3" id="KW-1185">Reference proteome</keyword>
<feature type="domain" description="Phage tail fibre protein N-terminal" evidence="1">
    <location>
        <begin position="3"/>
        <end position="161"/>
    </location>
</feature>
<evidence type="ECO:0000313" key="2">
    <source>
        <dbReference type="EMBL" id="GFM37723.1"/>
    </source>
</evidence>
<comment type="caution">
    <text evidence="2">The sequence shown here is derived from an EMBL/GenBank/DDBJ whole genome shotgun (WGS) entry which is preliminary data.</text>
</comment>
<dbReference type="InterPro" id="IPR022225">
    <property type="entry name" value="Phage_tail_fibre_N"/>
</dbReference>